<evidence type="ECO:0000256" key="3">
    <source>
        <dbReference type="SAM" id="MobiDB-lite"/>
    </source>
</evidence>
<dbReference type="GO" id="GO:0035658">
    <property type="term" value="C:Mon1-Ccz1 complex"/>
    <property type="evidence" value="ECO:0007669"/>
    <property type="project" value="TreeGrafter"/>
</dbReference>
<evidence type="ECO:0000313" key="6">
    <source>
        <dbReference type="EMBL" id="KOX70400.1"/>
    </source>
</evidence>
<feature type="compositionally biased region" description="Polar residues" evidence="3">
    <location>
        <begin position="68"/>
        <end position="77"/>
    </location>
</feature>
<evidence type="ECO:0000256" key="2">
    <source>
        <dbReference type="RuleBase" id="RU367048"/>
    </source>
</evidence>
<evidence type="ECO:0000259" key="4">
    <source>
        <dbReference type="Pfam" id="PF19036"/>
    </source>
</evidence>
<dbReference type="InterPro" id="IPR043970">
    <property type="entry name" value="FUZ/MON1/HPS1_longin_3"/>
</dbReference>
<dbReference type="InterPro" id="IPR043972">
    <property type="entry name" value="FUZ/MON1/HPS1_longin_1"/>
</dbReference>
<keyword evidence="7" id="KW-1185">Reference proteome</keyword>
<dbReference type="PANTHER" id="PTHR13027:SF7">
    <property type="entry name" value="VACUOLAR FUSION PROTEIN MON1 HOMOLOG"/>
    <property type="match status" value="1"/>
</dbReference>
<reference evidence="6 7" key="1">
    <citation type="submission" date="2015-07" db="EMBL/GenBank/DDBJ databases">
        <title>The genome of Melipona quadrifasciata.</title>
        <authorList>
            <person name="Pan H."/>
            <person name="Kapheim K."/>
        </authorList>
    </citation>
    <scope>NUCLEOTIDE SEQUENCE [LARGE SCALE GENOMIC DNA]</scope>
    <source>
        <strain evidence="6">0111107301</strain>
        <tissue evidence="6">Whole body</tissue>
    </source>
</reference>
<protein>
    <recommendedName>
        <fullName evidence="2">Vacuolar fusion protein MON1 homolog</fullName>
    </recommendedName>
</protein>
<feature type="region of interest" description="Disordered" evidence="3">
    <location>
        <begin position="37"/>
        <end position="88"/>
    </location>
</feature>
<dbReference type="Proteomes" id="UP000053105">
    <property type="component" value="Unassembled WGS sequence"/>
</dbReference>
<accession>A0A0M8ZSS5</accession>
<feature type="region of interest" description="Disordered" evidence="3">
    <location>
        <begin position="1"/>
        <end position="23"/>
    </location>
</feature>
<dbReference type="OrthoDB" id="272411at2759"/>
<dbReference type="STRING" id="166423.A0A0M8ZSS5"/>
<dbReference type="PRINTS" id="PR01546">
    <property type="entry name" value="YEAST73DUF"/>
</dbReference>
<evidence type="ECO:0000259" key="5">
    <source>
        <dbReference type="Pfam" id="PF19038"/>
    </source>
</evidence>
<organism evidence="6 7">
    <name type="scientific">Melipona quadrifasciata</name>
    <dbReference type="NCBI Taxonomy" id="166423"/>
    <lineage>
        <taxon>Eukaryota</taxon>
        <taxon>Metazoa</taxon>
        <taxon>Ecdysozoa</taxon>
        <taxon>Arthropoda</taxon>
        <taxon>Hexapoda</taxon>
        <taxon>Insecta</taxon>
        <taxon>Pterygota</taxon>
        <taxon>Neoptera</taxon>
        <taxon>Endopterygota</taxon>
        <taxon>Hymenoptera</taxon>
        <taxon>Apocrita</taxon>
        <taxon>Aculeata</taxon>
        <taxon>Apoidea</taxon>
        <taxon>Anthophila</taxon>
        <taxon>Apidae</taxon>
        <taxon>Melipona</taxon>
    </lineage>
</organism>
<gene>
    <name evidence="6" type="ORF">WN51_04803</name>
</gene>
<evidence type="ECO:0000256" key="1">
    <source>
        <dbReference type="ARBA" id="ARBA00008968"/>
    </source>
</evidence>
<proteinExistence type="inferred from homology"/>
<dbReference type="EMBL" id="KQ435863">
    <property type="protein sequence ID" value="KOX70400.1"/>
    <property type="molecule type" value="Genomic_DNA"/>
</dbReference>
<dbReference type="InterPro" id="IPR004353">
    <property type="entry name" value="Mon1"/>
</dbReference>
<evidence type="ECO:0000313" key="7">
    <source>
        <dbReference type="Proteomes" id="UP000053105"/>
    </source>
</evidence>
<feature type="domain" description="FUZ/MON1/HPS1 third Longin" evidence="5">
    <location>
        <begin position="313"/>
        <end position="413"/>
    </location>
</feature>
<comment type="function">
    <text evidence="2">Plays an important role in membrane trafficking through the secretory apparatus.</text>
</comment>
<dbReference type="Pfam" id="PF19038">
    <property type="entry name" value="Fuz_longin_3"/>
    <property type="match status" value="1"/>
</dbReference>
<dbReference type="AlphaFoldDB" id="A0A0M8ZSS5"/>
<sequence length="424" mass="48054">MAAKEPATIDDGIPEPGIEPGASAETMLVTTDSFEEYEQEMSNSIDDRQMKESTTSTISKIQEDVQDIPTTPTTSNTRELEKTAALDDSELDDVTQRLGQSGIDSDPLRCKAWLAQKKHVFILSQAGKPIYSRYSSEDKLVTVMGVMQALVSFVQAGSDMIRSVHAGDTNFVFVVKGPLILVAVSKTLESVPQLTLQLTYVYNQIISVLTQSQLTRVYDQRRNFDLRRLLTGSERLIDHLLNFMDREPAFFLGAIKCLPLLPSMRTSITQTVIQICGKIKKIVEKLRRTNCLEAINESMNKPSIKTVDIGLPEIRHVLYKCRSTAQFWSPGFQPPYTTDEEIERLLGLYQCLHHRLHSPNRPLKLIFHKLEKETMLAWVTLGFELYVTFEPLVTKPDAIEAVSKLLKWIKKEEERLFILNSPTF</sequence>
<dbReference type="Pfam" id="PF19036">
    <property type="entry name" value="Fuz_longin_1"/>
    <property type="match status" value="1"/>
</dbReference>
<dbReference type="GO" id="GO:0016192">
    <property type="term" value="P:vesicle-mediated transport"/>
    <property type="evidence" value="ECO:0007669"/>
    <property type="project" value="InterPro"/>
</dbReference>
<dbReference type="GO" id="GO:0006623">
    <property type="term" value="P:protein targeting to vacuole"/>
    <property type="evidence" value="ECO:0007669"/>
    <property type="project" value="UniProtKB-UniRule"/>
</dbReference>
<dbReference type="PANTHER" id="PTHR13027">
    <property type="entry name" value="SAND PROTEIN-RELATED"/>
    <property type="match status" value="1"/>
</dbReference>
<feature type="domain" description="FUZ/MON1/HPS1 first Longin" evidence="4">
    <location>
        <begin position="118"/>
        <end position="240"/>
    </location>
</feature>
<name>A0A0M8ZSS5_9HYME</name>
<comment type="similarity">
    <text evidence="1 2">Belongs to the MON1/SAND family.</text>
</comment>